<name>A0A8X7PBS0_BRACI</name>
<evidence type="ECO:0000256" key="1">
    <source>
        <dbReference type="SAM" id="MobiDB-lite"/>
    </source>
</evidence>
<feature type="region of interest" description="Disordered" evidence="1">
    <location>
        <begin position="1"/>
        <end position="42"/>
    </location>
</feature>
<organism evidence="2 3">
    <name type="scientific">Brassica carinata</name>
    <name type="common">Ethiopian mustard</name>
    <name type="synonym">Abyssinian cabbage</name>
    <dbReference type="NCBI Taxonomy" id="52824"/>
    <lineage>
        <taxon>Eukaryota</taxon>
        <taxon>Viridiplantae</taxon>
        <taxon>Streptophyta</taxon>
        <taxon>Embryophyta</taxon>
        <taxon>Tracheophyta</taxon>
        <taxon>Spermatophyta</taxon>
        <taxon>Magnoliopsida</taxon>
        <taxon>eudicotyledons</taxon>
        <taxon>Gunneridae</taxon>
        <taxon>Pentapetalae</taxon>
        <taxon>rosids</taxon>
        <taxon>malvids</taxon>
        <taxon>Brassicales</taxon>
        <taxon>Brassicaceae</taxon>
        <taxon>Brassiceae</taxon>
        <taxon>Brassica</taxon>
    </lineage>
</organism>
<keyword evidence="3" id="KW-1185">Reference proteome</keyword>
<proteinExistence type="predicted"/>
<protein>
    <submittedName>
        <fullName evidence="2">Uncharacterized protein</fullName>
    </submittedName>
</protein>
<dbReference type="AlphaFoldDB" id="A0A8X7PBS0"/>
<accession>A0A8X7PBS0</accession>
<dbReference type="OrthoDB" id="1129835at2759"/>
<dbReference type="EMBL" id="JAAMPC010000017">
    <property type="protein sequence ID" value="KAG2249011.1"/>
    <property type="molecule type" value="Genomic_DNA"/>
</dbReference>
<evidence type="ECO:0000313" key="2">
    <source>
        <dbReference type="EMBL" id="KAG2249011.1"/>
    </source>
</evidence>
<sequence length="80" mass="7706">MTFSGVPDTVKTNGEAAVPSSPVKPVAQTGVSSGDVNSMKSKGVAAVSSSPIKLIGKTGASSSLNIGVRGKASVSSSAKG</sequence>
<feature type="compositionally biased region" description="Polar residues" evidence="1">
    <location>
        <begin position="29"/>
        <end position="40"/>
    </location>
</feature>
<reference evidence="2 3" key="1">
    <citation type="submission" date="2020-02" db="EMBL/GenBank/DDBJ databases">
        <authorList>
            <person name="Ma Q."/>
            <person name="Huang Y."/>
            <person name="Song X."/>
            <person name="Pei D."/>
        </authorList>
    </citation>
    <scope>NUCLEOTIDE SEQUENCE [LARGE SCALE GENOMIC DNA]</scope>
    <source>
        <strain evidence="2">Sxm20200214</strain>
        <tissue evidence="2">Leaf</tissue>
    </source>
</reference>
<dbReference type="Proteomes" id="UP000886595">
    <property type="component" value="Unassembled WGS sequence"/>
</dbReference>
<comment type="caution">
    <text evidence="2">The sequence shown here is derived from an EMBL/GenBank/DDBJ whole genome shotgun (WGS) entry which is preliminary data.</text>
</comment>
<gene>
    <name evidence="2" type="ORF">Bca52824_088639</name>
</gene>
<evidence type="ECO:0000313" key="3">
    <source>
        <dbReference type="Proteomes" id="UP000886595"/>
    </source>
</evidence>